<accession>A0A6L2KAV8</accession>
<protein>
    <submittedName>
        <fullName evidence="2">Uncharacterized protein</fullName>
    </submittedName>
</protein>
<feature type="compositionally biased region" description="Basic and acidic residues" evidence="1">
    <location>
        <begin position="38"/>
        <end position="61"/>
    </location>
</feature>
<dbReference type="AlphaFoldDB" id="A0A6L2KAV8"/>
<evidence type="ECO:0000313" key="2">
    <source>
        <dbReference type="EMBL" id="GEU45872.1"/>
    </source>
</evidence>
<proteinExistence type="predicted"/>
<evidence type="ECO:0000256" key="1">
    <source>
        <dbReference type="SAM" id="MobiDB-lite"/>
    </source>
</evidence>
<feature type="region of interest" description="Disordered" evidence="1">
    <location>
        <begin position="28"/>
        <end position="61"/>
    </location>
</feature>
<gene>
    <name evidence="2" type="ORF">Tci_017850</name>
</gene>
<sequence>MKDDPKLQKDDVSIWLALKIKFEGLQVATTPCRPSTVRPRDQDDPHDAAHPEGENSTKMQKISEHKTFEIKRSSSGQDYEGEPGLSMLEERTSKRVKTCMKRVNPYARYKVEHWKNPHEKTFYIKNQQAPGKTKEEIYSNSKIVQIIKTYWELGHKNKFIIKIVARRENGSILSITKSDYKNVNKNDIKDMYLLIINHKVDDYAETGLLWSLPVFIKSTRIKERVYDFQLRNRCPYDLSKSFPLHYSRGRFTIPADFFFNNDLEYLRGRSTDRKYTASTTKTKTAKYEIEEPQIVIYEDKMKRKRLMRTEEHYKLSDGTLTSVRNTLDQMLNNLRLGYNKAMKRRK</sequence>
<comment type="caution">
    <text evidence="2">The sequence shown here is derived from an EMBL/GenBank/DDBJ whole genome shotgun (WGS) entry which is preliminary data.</text>
</comment>
<dbReference type="EMBL" id="BKCJ010002046">
    <property type="protein sequence ID" value="GEU45872.1"/>
    <property type="molecule type" value="Genomic_DNA"/>
</dbReference>
<organism evidence="2">
    <name type="scientific">Tanacetum cinerariifolium</name>
    <name type="common">Dalmatian daisy</name>
    <name type="synonym">Chrysanthemum cinerariifolium</name>
    <dbReference type="NCBI Taxonomy" id="118510"/>
    <lineage>
        <taxon>Eukaryota</taxon>
        <taxon>Viridiplantae</taxon>
        <taxon>Streptophyta</taxon>
        <taxon>Embryophyta</taxon>
        <taxon>Tracheophyta</taxon>
        <taxon>Spermatophyta</taxon>
        <taxon>Magnoliopsida</taxon>
        <taxon>eudicotyledons</taxon>
        <taxon>Gunneridae</taxon>
        <taxon>Pentapetalae</taxon>
        <taxon>asterids</taxon>
        <taxon>campanulids</taxon>
        <taxon>Asterales</taxon>
        <taxon>Asteraceae</taxon>
        <taxon>Asteroideae</taxon>
        <taxon>Anthemideae</taxon>
        <taxon>Anthemidinae</taxon>
        <taxon>Tanacetum</taxon>
    </lineage>
</organism>
<reference evidence="2" key="1">
    <citation type="journal article" date="2019" name="Sci. Rep.">
        <title>Draft genome of Tanacetum cinerariifolium, the natural source of mosquito coil.</title>
        <authorList>
            <person name="Yamashiro T."/>
            <person name="Shiraishi A."/>
            <person name="Satake H."/>
            <person name="Nakayama K."/>
        </authorList>
    </citation>
    <scope>NUCLEOTIDE SEQUENCE</scope>
</reference>
<name>A0A6L2KAV8_TANCI</name>